<feature type="chain" id="PRO_5045179803" evidence="1">
    <location>
        <begin position="26"/>
        <end position="148"/>
    </location>
</feature>
<proteinExistence type="predicted"/>
<comment type="caution">
    <text evidence="2">The sequence shown here is derived from an EMBL/GenBank/DDBJ whole genome shotgun (WGS) entry which is preliminary data.</text>
</comment>
<evidence type="ECO:0000313" key="2">
    <source>
        <dbReference type="EMBL" id="MFC0628577.1"/>
    </source>
</evidence>
<reference evidence="2 3" key="1">
    <citation type="submission" date="2024-09" db="EMBL/GenBank/DDBJ databases">
        <authorList>
            <person name="Sun Q."/>
            <person name="Mori K."/>
        </authorList>
    </citation>
    <scope>NUCLEOTIDE SEQUENCE [LARGE SCALE GENOMIC DNA]</scope>
    <source>
        <strain evidence="2 3">CGMCC 1.15906</strain>
    </source>
</reference>
<dbReference type="EMBL" id="JBHLTC010000040">
    <property type="protein sequence ID" value="MFC0628577.1"/>
    <property type="molecule type" value="Genomic_DNA"/>
</dbReference>
<protein>
    <submittedName>
        <fullName evidence="2">Uncharacterized protein</fullName>
    </submittedName>
</protein>
<evidence type="ECO:0000256" key="1">
    <source>
        <dbReference type="SAM" id="SignalP"/>
    </source>
</evidence>
<feature type="signal peptide" evidence="1">
    <location>
        <begin position="1"/>
        <end position="25"/>
    </location>
</feature>
<dbReference type="RefSeq" id="WP_380055134.1">
    <property type="nucleotide sequence ID" value="NZ_JBHLTC010000040.1"/>
</dbReference>
<organism evidence="2 3">
    <name type="scientific">Kribbella deserti</name>
    <dbReference type="NCBI Taxonomy" id="1926257"/>
    <lineage>
        <taxon>Bacteria</taxon>
        <taxon>Bacillati</taxon>
        <taxon>Actinomycetota</taxon>
        <taxon>Actinomycetes</taxon>
        <taxon>Propionibacteriales</taxon>
        <taxon>Kribbellaceae</taxon>
        <taxon>Kribbella</taxon>
    </lineage>
</organism>
<gene>
    <name evidence="2" type="ORF">ACFFGN_31195</name>
</gene>
<name>A0ABV6QY25_9ACTN</name>
<evidence type="ECO:0000313" key="3">
    <source>
        <dbReference type="Proteomes" id="UP001589890"/>
    </source>
</evidence>
<keyword evidence="1" id="KW-0732">Signal</keyword>
<keyword evidence="3" id="KW-1185">Reference proteome</keyword>
<dbReference type="Proteomes" id="UP001589890">
    <property type="component" value="Unassembled WGS sequence"/>
</dbReference>
<sequence>MRKLIATVPAAALTTLLTFAGAAPAGAYMYIRNGYTFADTSYAGNVPGSYFKTTSRYDAKQGYLYIGLTGYDQICDQQQAAIRIRGWDVQTAEWRYNNILWVANPCKGQGAGTIAVPVRALGVDAVVVADGLRNLTYGRNTVRIWYQR</sequence>
<accession>A0ABV6QY25</accession>